<dbReference type="Gene3D" id="1.10.1200.10">
    <property type="entry name" value="ACP-like"/>
    <property type="match status" value="1"/>
</dbReference>
<sequence length="90" mass="9944">MTENLKQEIKALIIESLDLEDVEIADINDSAALFGDDDDGLNLDSIDALELGLAIKKKYDVKLDANSAETKKHFYNVDTLADFVANNRGE</sequence>
<dbReference type="InterPro" id="IPR009081">
    <property type="entry name" value="PP-bd_ACP"/>
</dbReference>
<dbReference type="AlphaFoldDB" id="A0A9X2FUK8"/>
<dbReference type="EMBL" id="JAMZDE010000001">
    <property type="protein sequence ID" value="MCP1338225.1"/>
    <property type="molecule type" value="Genomic_DNA"/>
</dbReference>
<feature type="domain" description="Carrier" evidence="1">
    <location>
        <begin position="3"/>
        <end position="90"/>
    </location>
</feature>
<proteinExistence type="predicted"/>
<comment type="caution">
    <text evidence="2">The sequence shown here is derived from an EMBL/GenBank/DDBJ whole genome shotgun (WGS) entry which is preliminary data.</text>
</comment>
<organism evidence="2 3">
    <name type="scientific">Idiomarina rhizosphaerae</name>
    <dbReference type="NCBI Taxonomy" id="2961572"/>
    <lineage>
        <taxon>Bacteria</taxon>
        <taxon>Pseudomonadati</taxon>
        <taxon>Pseudomonadota</taxon>
        <taxon>Gammaproteobacteria</taxon>
        <taxon>Alteromonadales</taxon>
        <taxon>Idiomarinaceae</taxon>
        <taxon>Idiomarina</taxon>
    </lineage>
</organism>
<keyword evidence="3" id="KW-1185">Reference proteome</keyword>
<name>A0A9X2FUK8_9GAMM</name>
<evidence type="ECO:0000259" key="1">
    <source>
        <dbReference type="PROSITE" id="PS50075"/>
    </source>
</evidence>
<dbReference type="NCBIfam" id="NF006617">
    <property type="entry name" value="PRK09184.1"/>
    <property type="match status" value="1"/>
</dbReference>
<accession>A0A9X2FUK8</accession>
<dbReference type="RefSeq" id="WP_253617161.1">
    <property type="nucleotide sequence ID" value="NZ_JAMZDE010000001.1"/>
</dbReference>
<dbReference type="InterPro" id="IPR036736">
    <property type="entry name" value="ACP-like_sf"/>
</dbReference>
<protein>
    <submittedName>
        <fullName evidence="2">Phosphopantetheine-binding protein</fullName>
    </submittedName>
</protein>
<dbReference type="SUPFAM" id="SSF47336">
    <property type="entry name" value="ACP-like"/>
    <property type="match status" value="1"/>
</dbReference>
<reference evidence="2" key="1">
    <citation type="submission" date="2022-06" db="EMBL/GenBank/DDBJ databases">
        <title>Idiomarina rhizosphaerae M1R2S28.</title>
        <authorList>
            <person name="Sun J.-Q."/>
            <person name="Li L.-F."/>
        </authorList>
    </citation>
    <scope>NUCLEOTIDE SEQUENCE</scope>
    <source>
        <strain evidence="2">M1R2S28</strain>
    </source>
</reference>
<gene>
    <name evidence="2" type="ORF">NJR55_01340</name>
</gene>
<dbReference type="Proteomes" id="UP001139474">
    <property type="component" value="Unassembled WGS sequence"/>
</dbReference>
<evidence type="ECO:0000313" key="3">
    <source>
        <dbReference type="Proteomes" id="UP001139474"/>
    </source>
</evidence>
<dbReference type="PROSITE" id="PS50075">
    <property type="entry name" value="CARRIER"/>
    <property type="match status" value="1"/>
</dbReference>
<evidence type="ECO:0000313" key="2">
    <source>
        <dbReference type="EMBL" id="MCP1338225.1"/>
    </source>
</evidence>